<dbReference type="Gramene" id="AET4Gv20518700.15">
    <property type="protein sequence ID" value="AET4Gv20518700.15"/>
    <property type="gene ID" value="AET4Gv20518700"/>
</dbReference>
<organism evidence="1 2">
    <name type="scientific">Aegilops tauschii subsp. strangulata</name>
    <name type="common">Goatgrass</name>
    <dbReference type="NCBI Taxonomy" id="200361"/>
    <lineage>
        <taxon>Eukaryota</taxon>
        <taxon>Viridiplantae</taxon>
        <taxon>Streptophyta</taxon>
        <taxon>Embryophyta</taxon>
        <taxon>Tracheophyta</taxon>
        <taxon>Spermatophyta</taxon>
        <taxon>Magnoliopsida</taxon>
        <taxon>Liliopsida</taxon>
        <taxon>Poales</taxon>
        <taxon>Poaceae</taxon>
        <taxon>BOP clade</taxon>
        <taxon>Pooideae</taxon>
        <taxon>Triticodae</taxon>
        <taxon>Triticeae</taxon>
        <taxon>Triticinae</taxon>
        <taxon>Aegilops</taxon>
    </lineage>
</organism>
<accession>A0A453ICH9</accession>
<name>A0A453ICH9_AEGTS</name>
<reference evidence="1" key="4">
    <citation type="submission" date="2019-03" db="UniProtKB">
        <authorList>
            <consortium name="EnsemblPlants"/>
        </authorList>
    </citation>
    <scope>IDENTIFICATION</scope>
</reference>
<keyword evidence="2" id="KW-1185">Reference proteome</keyword>
<dbReference type="PANTHER" id="PTHR34121:SF2">
    <property type="entry name" value="EXPRESSED PROTEIN"/>
    <property type="match status" value="1"/>
</dbReference>
<evidence type="ECO:0000313" key="2">
    <source>
        <dbReference type="Proteomes" id="UP000015105"/>
    </source>
</evidence>
<sequence>QIHEVPTEEEVSLLSEIFGMCLNGGEDVHNTLLSSICDLADLFSCYSDEVLAKRDELLQFAQCAISGVKINSEIARLTNLFGEIEEGAVSVSTYTCSLILICS</sequence>
<dbReference type="AlphaFoldDB" id="A0A453ICH9"/>
<reference evidence="2" key="1">
    <citation type="journal article" date="2014" name="Science">
        <title>Ancient hybridizations among the ancestral genomes of bread wheat.</title>
        <authorList>
            <consortium name="International Wheat Genome Sequencing Consortium,"/>
            <person name="Marcussen T."/>
            <person name="Sandve S.R."/>
            <person name="Heier L."/>
            <person name="Spannagl M."/>
            <person name="Pfeifer M."/>
            <person name="Jakobsen K.S."/>
            <person name="Wulff B.B."/>
            <person name="Steuernagel B."/>
            <person name="Mayer K.F."/>
            <person name="Olsen O.A."/>
        </authorList>
    </citation>
    <scope>NUCLEOTIDE SEQUENCE [LARGE SCALE GENOMIC DNA]</scope>
    <source>
        <strain evidence="2">cv. AL8/78</strain>
    </source>
</reference>
<dbReference type="Proteomes" id="UP000015105">
    <property type="component" value="Chromosome 4D"/>
</dbReference>
<evidence type="ECO:0000313" key="1">
    <source>
        <dbReference type="EnsemblPlants" id="AET4Gv20518700.15"/>
    </source>
</evidence>
<proteinExistence type="predicted"/>
<dbReference type="EnsemblPlants" id="AET4Gv20518700.15">
    <property type="protein sequence ID" value="AET4Gv20518700.15"/>
    <property type="gene ID" value="AET4Gv20518700"/>
</dbReference>
<reference evidence="1" key="3">
    <citation type="journal article" date="2017" name="Nature">
        <title>Genome sequence of the progenitor of the wheat D genome Aegilops tauschii.</title>
        <authorList>
            <person name="Luo M.C."/>
            <person name="Gu Y.Q."/>
            <person name="Puiu D."/>
            <person name="Wang H."/>
            <person name="Twardziok S.O."/>
            <person name="Deal K.R."/>
            <person name="Huo N."/>
            <person name="Zhu T."/>
            <person name="Wang L."/>
            <person name="Wang Y."/>
            <person name="McGuire P.E."/>
            <person name="Liu S."/>
            <person name="Long H."/>
            <person name="Ramasamy R.K."/>
            <person name="Rodriguez J.C."/>
            <person name="Van S.L."/>
            <person name="Yuan L."/>
            <person name="Wang Z."/>
            <person name="Xia Z."/>
            <person name="Xiao L."/>
            <person name="Anderson O.D."/>
            <person name="Ouyang S."/>
            <person name="Liang Y."/>
            <person name="Zimin A.V."/>
            <person name="Pertea G."/>
            <person name="Qi P."/>
            <person name="Bennetzen J.L."/>
            <person name="Dai X."/>
            <person name="Dawson M.W."/>
            <person name="Muller H.G."/>
            <person name="Kugler K."/>
            <person name="Rivarola-Duarte L."/>
            <person name="Spannagl M."/>
            <person name="Mayer K.F.X."/>
            <person name="Lu F.H."/>
            <person name="Bevan M.W."/>
            <person name="Leroy P."/>
            <person name="Li P."/>
            <person name="You F.M."/>
            <person name="Sun Q."/>
            <person name="Liu Z."/>
            <person name="Lyons E."/>
            <person name="Wicker T."/>
            <person name="Salzberg S.L."/>
            <person name="Devos K.M."/>
            <person name="Dvorak J."/>
        </authorList>
    </citation>
    <scope>NUCLEOTIDE SEQUENCE [LARGE SCALE GENOMIC DNA]</scope>
    <source>
        <strain evidence="1">cv. AL8/78</strain>
    </source>
</reference>
<protein>
    <submittedName>
        <fullName evidence="1">Uncharacterized protein</fullName>
    </submittedName>
</protein>
<dbReference type="PANTHER" id="PTHR34121">
    <property type="entry name" value="MYOSIN-11"/>
    <property type="match status" value="1"/>
</dbReference>
<reference evidence="2" key="2">
    <citation type="journal article" date="2017" name="Nat. Plants">
        <title>The Aegilops tauschii genome reveals multiple impacts of transposons.</title>
        <authorList>
            <person name="Zhao G."/>
            <person name="Zou C."/>
            <person name="Li K."/>
            <person name="Wang K."/>
            <person name="Li T."/>
            <person name="Gao L."/>
            <person name="Zhang X."/>
            <person name="Wang H."/>
            <person name="Yang Z."/>
            <person name="Liu X."/>
            <person name="Jiang W."/>
            <person name="Mao L."/>
            <person name="Kong X."/>
            <person name="Jiao Y."/>
            <person name="Jia J."/>
        </authorList>
    </citation>
    <scope>NUCLEOTIDE SEQUENCE [LARGE SCALE GENOMIC DNA]</scope>
    <source>
        <strain evidence="2">cv. AL8/78</strain>
    </source>
</reference>
<reference evidence="1" key="5">
    <citation type="journal article" date="2021" name="G3 (Bethesda)">
        <title>Aegilops tauschii genome assembly Aet v5.0 features greater sequence contiguity and improved annotation.</title>
        <authorList>
            <person name="Wang L."/>
            <person name="Zhu T."/>
            <person name="Rodriguez J.C."/>
            <person name="Deal K.R."/>
            <person name="Dubcovsky J."/>
            <person name="McGuire P.E."/>
            <person name="Lux T."/>
            <person name="Spannagl M."/>
            <person name="Mayer K.F.X."/>
            <person name="Baldrich P."/>
            <person name="Meyers B.C."/>
            <person name="Huo N."/>
            <person name="Gu Y.Q."/>
            <person name="Zhou H."/>
            <person name="Devos K.M."/>
            <person name="Bennetzen J.L."/>
            <person name="Unver T."/>
            <person name="Budak H."/>
            <person name="Gulick P.J."/>
            <person name="Galiba G."/>
            <person name="Kalapos B."/>
            <person name="Nelson D.R."/>
            <person name="Li P."/>
            <person name="You F.M."/>
            <person name="Luo M.C."/>
            <person name="Dvorak J."/>
        </authorList>
    </citation>
    <scope>NUCLEOTIDE SEQUENCE [LARGE SCALE GENOMIC DNA]</scope>
    <source>
        <strain evidence="1">cv. AL8/78</strain>
    </source>
</reference>